<dbReference type="RefSeq" id="WP_091102298.1">
    <property type="nucleotide sequence ID" value="NZ_FNXE01000057.1"/>
</dbReference>
<reference evidence="2 3" key="1">
    <citation type="submission" date="2016-10" db="EMBL/GenBank/DDBJ databases">
        <authorList>
            <person name="de Groot N.N."/>
        </authorList>
    </citation>
    <scope>NUCLEOTIDE SEQUENCE [LARGE SCALE GENOMIC DNA]</scope>
    <source>
        <strain evidence="2 3">CGMCC 1.10825</strain>
    </source>
</reference>
<accession>A0A1H6MSM0</accession>
<keyword evidence="3" id="KW-1185">Reference proteome</keyword>
<evidence type="ECO:0000256" key="1">
    <source>
        <dbReference type="SAM" id="SignalP"/>
    </source>
</evidence>
<keyword evidence="1" id="KW-0732">Signal</keyword>
<feature type="chain" id="PRO_5011639569" description="DUF4625 domain-containing protein" evidence="1">
    <location>
        <begin position="22"/>
        <end position="145"/>
    </location>
</feature>
<proteinExistence type="predicted"/>
<gene>
    <name evidence="2" type="ORF">SAMN02927937_02705</name>
</gene>
<dbReference type="AlphaFoldDB" id="A0A1H6MSM0"/>
<dbReference type="OrthoDB" id="1354700at2"/>
<dbReference type="PROSITE" id="PS51257">
    <property type="entry name" value="PROKAR_LIPOPROTEIN"/>
    <property type="match status" value="1"/>
</dbReference>
<dbReference type="EMBL" id="FNXE01000057">
    <property type="protein sequence ID" value="SEI00965.1"/>
    <property type="molecule type" value="Genomic_DNA"/>
</dbReference>
<organism evidence="2 3">
    <name type="scientific">Paenimyroides marinum</name>
    <dbReference type="NCBI Taxonomy" id="1159016"/>
    <lineage>
        <taxon>Bacteria</taxon>
        <taxon>Pseudomonadati</taxon>
        <taxon>Bacteroidota</taxon>
        <taxon>Flavobacteriia</taxon>
        <taxon>Flavobacteriales</taxon>
        <taxon>Flavobacteriaceae</taxon>
        <taxon>Paenimyroides</taxon>
    </lineage>
</organism>
<dbReference type="InterPro" id="IPR027829">
    <property type="entry name" value="DUF4625"/>
</dbReference>
<dbReference type="Pfam" id="PF15418">
    <property type="entry name" value="DUF4625"/>
    <property type="match status" value="1"/>
</dbReference>
<protein>
    <recommendedName>
        <fullName evidence="4">DUF4625 domain-containing protein</fullName>
    </recommendedName>
</protein>
<evidence type="ECO:0000313" key="2">
    <source>
        <dbReference type="EMBL" id="SEI00965.1"/>
    </source>
</evidence>
<feature type="signal peptide" evidence="1">
    <location>
        <begin position="1"/>
        <end position="21"/>
    </location>
</feature>
<dbReference type="Proteomes" id="UP000199634">
    <property type="component" value="Unassembled WGS sequence"/>
</dbReference>
<name>A0A1H6MSM0_9FLAO</name>
<dbReference type="STRING" id="1159016.SAMN02927937_02705"/>
<sequence length="145" mass="16884">MKFLKQISVFFLLATAFVSCNDEDPDTDGPTIEITNISDNQEFKFGEDLVMNFMFTDQTGVYEYAYEIYSKDNLPKEFKVNQKLFDLQGYFTEINQIQTVILPEKSTNETYAEGDYLIKVQASDINQIVSTYYKPIRIVYPETQE</sequence>
<evidence type="ECO:0008006" key="4">
    <source>
        <dbReference type="Google" id="ProtNLM"/>
    </source>
</evidence>
<evidence type="ECO:0000313" key="3">
    <source>
        <dbReference type="Proteomes" id="UP000199634"/>
    </source>
</evidence>